<keyword evidence="3" id="KW-1185">Reference proteome</keyword>
<dbReference type="EMBL" id="JACJHX010000004">
    <property type="protein sequence ID" value="MBA9026370.1"/>
    <property type="molecule type" value="Genomic_DNA"/>
</dbReference>
<name>A0ABR6CP70_9BACI</name>
<accession>A0ABR6CP70</accession>
<feature type="domain" description="Transposase IS204/IS1001/IS1096/IS1165 zinc-finger" evidence="1">
    <location>
        <begin position="36"/>
        <end position="81"/>
    </location>
</feature>
<evidence type="ECO:0000313" key="2">
    <source>
        <dbReference type="EMBL" id="MBA9026370.1"/>
    </source>
</evidence>
<reference evidence="2 3" key="1">
    <citation type="submission" date="2020-08" db="EMBL/GenBank/DDBJ databases">
        <title>Genomic Encyclopedia of Type Strains, Phase IV (KMG-IV): sequencing the most valuable type-strain genomes for metagenomic binning, comparative biology and taxonomic classification.</title>
        <authorList>
            <person name="Goeker M."/>
        </authorList>
    </citation>
    <scope>NUCLEOTIDE SEQUENCE [LARGE SCALE GENOMIC DNA]</scope>
    <source>
        <strain evidence="2 3">DSM 105481</strain>
    </source>
</reference>
<comment type="caution">
    <text evidence="2">The sequence shown here is derived from an EMBL/GenBank/DDBJ whole genome shotgun (WGS) entry which is preliminary data.</text>
</comment>
<evidence type="ECO:0000313" key="3">
    <source>
        <dbReference type="Proteomes" id="UP000626697"/>
    </source>
</evidence>
<sequence length="122" mass="14500">MLINSKIKLPGFEEVTVTMMEEMEGKLCIHVEKPVEPHSCPVCHTVTQKIHDYRIQKIKHLKMFERQTLLFYRRRRYVCPCGKRFAEMNTLVESIKIRSIKVVFTKRSIEKEFANLQGLYEP</sequence>
<organism evidence="2 3">
    <name type="scientific">Peribacillus huizhouensis</name>
    <dbReference type="NCBI Taxonomy" id="1501239"/>
    <lineage>
        <taxon>Bacteria</taxon>
        <taxon>Bacillati</taxon>
        <taxon>Bacillota</taxon>
        <taxon>Bacilli</taxon>
        <taxon>Bacillales</taxon>
        <taxon>Bacillaceae</taxon>
        <taxon>Peribacillus</taxon>
    </lineage>
</organism>
<protein>
    <submittedName>
        <fullName evidence="2">Transposase</fullName>
    </submittedName>
</protein>
<evidence type="ECO:0000259" key="1">
    <source>
        <dbReference type="Pfam" id="PF14690"/>
    </source>
</evidence>
<dbReference type="Proteomes" id="UP000626697">
    <property type="component" value="Unassembled WGS sequence"/>
</dbReference>
<dbReference type="InterPro" id="IPR029261">
    <property type="entry name" value="Transposase_Znf"/>
</dbReference>
<proteinExistence type="predicted"/>
<gene>
    <name evidence="2" type="ORF">HNP81_001655</name>
</gene>
<dbReference type="Pfam" id="PF14690">
    <property type="entry name" value="Zn_ribbon_ISL3"/>
    <property type="match status" value="1"/>
</dbReference>